<evidence type="ECO:0000313" key="3">
    <source>
        <dbReference type="EMBL" id="QAT87417.1"/>
    </source>
</evidence>
<reference evidence="3 4" key="1">
    <citation type="submission" date="2018-12" db="EMBL/GenBank/DDBJ databases">
        <title>Complete Genome Sequence of the Corallopyronin A producing Myxobacterium Corallococcus coralloides B035.</title>
        <authorList>
            <person name="Bouhired S.M."/>
            <person name="Rupp O."/>
            <person name="Blom J."/>
            <person name="Schaeberle T.F."/>
            <person name="Kehraus S."/>
            <person name="Schiefer A."/>
            <person name="Pfarr K."/>
            <person name="Goesmann A."/>
            <person name="Hoerauf A."/>
            <person name="Koenig G.M."/>
        </authorList>
    </citation>
    <scope>NUCLEOTIDE SEQUENCE [LARGE SCALE GENOMIC DNA]</scope>
    <source>
        <strain evidence="3 4">B035</strain>
    </source>
</reference>
<keyword evidence="2" id="KW-0472">Membrane</keyword>
<keyword evidence="2" id="KW-0812">Transmembrane</keyword>
<protein>
    <submittedName>
        <fullName evidence="3">Uncharacterized protein</fullName>
    </submittedName>
</protein>
<feature type="transmembrane region" description="Helical" evidence="2">
    <location>
        <begin position="48"/>
        <end position="69"/>
    </location>
</feature>
<evidence type="ECO:0000256" key="1">
    <source>
        <dbReference type="SAM" id="MobiDB-lite"/>
    </source>
</evidence>
<dbReference type="Proteomes" id="UP000288758">
    <property type="component" value="Chromosome"/>
</dbReference>
<name>A0A410RZP0_CORCK</name>
<proteinExistence type="predicted"/>
<gene>
    <name evidence="3" type="ORF">EJ065_5887</name>
</gene>
<dbReference type="RefSeq" id="WP_128798774.1">
    <property type="nucleotide sequence ID" value="NZ_CP034669.1"/>
</dbReference>
<organism evidence="3 4">
    <name type="scientific">Corallococcus coralloides</name>
    <name type="common">Myxococcus coralloides</name>
    <dbReference type="NCBI Taxonomy" id="184914"/>
    <lineage>
        <taxon>Bacteria</taxon>
        <taxon>Pseudomonadati</taxon>
        <taxon>Myxococcota</taxon>
        <taxon>Myxococcia</taxon>
        <taxon>Myxococcales</taxon>
        <taxon>Cystobacterineae</taxon>
        <taxon>Myxococcaceae</taxon>
        <taxon>Corallococcus</taxon>
    </lineage>
</organism>
<accession>A0A410RZP0</accession>
<dbReference type="EMBL" id="CP034669">
    <property type="protein sequence ID" value="QAT87417.1"/>
    <property type="molecule type" value="Genomic_DNA"/>
</dbReference>
<keyword evidence="2" id="KW-1133">Transmembrane helix</keyword>
<feature type="transmembrane region" description="Helical" evidence="2">
    <location>
        <begin position="81"/>
        <end position="97"/>
    </location>
</feature>
<dbReference type="AlphaFoldDB" id="A0A410RZP0"/>
<evidence type="ECO:0000256" key="2">
    <source>
        <dbReference type="SAM" id="Phobius"/>
    </source>
</evidence>
<sequence>MSGPSRKALLANVLCLGALGWIYGGDLSDSLRARTEQVSALLTPPSTVRASVVLGLAGVGLAVFVAGLLRKKPEGFKGYRLLPILLVLALFLDLVLAEGRTPLDSPEMAAVALQRFQNEAQKLATVEAVPARFPVLQPLVDALGPPPYLERGTPVPAYTLQVRTDCEGPVHDAPGTRAGTLLYCVARDGKQAWVTLVGLPAEVRFGAPAVLSHRGAPRVAVVRAPLPAEPEEQNEGIPGIDLEIPTVDGGAATSPSP</sequence>
<feature type="region of interest" description="Disordered" evidence="1">
    <location>
        <begin position="227"/>
        <end position="257"/>
    </location>
</feature>
<evidence type="ECO:0000313" key="4">
    <source>
        <dbReference type="Proteomes" id="UP000288758"/>
    </source>
</evidence>